<evidence type="ECO:0000313" key="2">
    <source>
        <dbReference type="Proteomes" id="UP001239167"/>
    </source>
</evidence>
<name>A0ABT9Y4X3_9FIRM</name>
<keyword evidence="2" id="KW-1185">Reference proteome</keyword>
<dbReference type="InterPro" id="IPR009711">
    <property type="entry name" value="UPF0473"/>
</dbReference>
<gene>
    <name evidence="1" type="ORF">J2S01_000487</name>
</gene>
<dbReference type="Proteomes" id="UP001239167">
    <property type="component" value="Unassembled WGS sequence"/>
</dbReference>
<evidence type="ECO:0000313" key="1">
    <source>
        <dbReference type="EMBL" id="MDQ0202794.1"/>
    </source>
</evidence>
<dbReference type="Pfam" id="PF06949">
    <property type="entry name" value="DUF1292"/>
    <property type="match status" value="1"/>
</dbReference>
<comment type="caution">
    <text evidence="1">The sequence shown here is derived from an EMBL/GenBank/DDBJ whole genome shotgun (WGS) entry which is preliminary data.</text>
</comment>
<proteinExistence type="predicted"/>
<evidence type="ECO:0008006" key="3">
    <source>
        <dbReference type="Google" id="ProtNLM"/>
    </source>
</evidence>
<dbReference type="EMBL" id="JAUSUE010000002">
    <property type="protein sequence ID" value="MDQ0202794.1"/>
    <property type="molecule type" value="Genomic_DNA"/>
</dbReference>
<dbReference type="RefSeq" id="WP_196604918.1">
    <property type="nucleotide sequence ID" value="NZ_CP116940.1"/>
</dbReference>
<organism evidence="1 2">
    <name type="scientific">Pectinatus haikarae</name>
    <dbReference type="NCBI Taxonomy" id="349096"/>
    <lineage>
        <taxon>Bacteria</taxon>
        <taxon>Bacillati</taxon>
        <taxon>Bacillota</taxon>
        <taxon>Negativicutes</taxon>
        <taxon>Selenomonadales</taxon>
        <taxon>Selenomonadaceae</taxon>
        <taxon>Pectinatus</taxon>
    </lineage>
</organism>
<sequence>MNDKFKETEAEFNDDNIIEMTDEDGNIHYFYEEMKFMAKGTQYAVLSFFNTDEDDSDGSEEVFHENDTTIAKVVKNKIGEDEYLTPTDEEFTSAVEVYEKIEESDFE</sequence>
<reference evidence="1 2" key="1">
    <citation type="submission" date="2023-07" db="EMBL/GenBank/DDBJ databases">
        <title>Genomic Encyclopedia of Type Strains, Phase IV (KMG-IV): sequencing the most valuable type-strain genomes for metagenomic binning, comparative biology and taxonomic classification.</title>
        <authorList>
            <person name="Goeker M."/>
        </authorList>
    </citation>
    <scope>NUCLEOTIDE SEQUENCE [LARGE SCALE GENOMIC DNA]</scope>
    <source>
        <strain evidence="1 2">DSM 16980</strain>
    </source>
</reference>
<accession>A0ABT9Y4X3</accession>
<protein>
    <recommendedName>
        <fullName evidence="3">DUF1292 domain-containing protein</fullName>
    </recommendedName>
</protein>